<feature type="transmembrane region" description="Helical" evidence="2">
    <location>
        <begin position="6"/>
        <end position="24"/>
    </location>
</feature>
<dbReference type="HOGENOM" id="CLU_066294_0_0_1"/>
<feature type="compositionally biased region" description="Polar residues" evidence="1">
    <location>
        <begin position="233"/>
        <end position="246"/>
    </location>
</feature>
<dbReference type="FunCoup" id="D8PX29">
    <property type="interactions" value="52"/>
</dbReference>
<dbReference type="GO" id="GO:0031207">
    <property type="term" value="C:Sec62/Sec63 complex"/>
    <property type="evidence" value="ECO:0007669"/>
    <property type="project" value="InterPro"/>
</dbReference>
<evidence type="ECO:0000256" key="2">
    <source>
        <dbReference type="SAM" id="Phobius"/>
    </source>
</evidence>
<dbReference type="AlphaFoldDB" id="D8PX29"/>
<keyword evidence="2" id="KW-1133">Transmembrane helix</keyword>
<feature type="region of interest" description="Disordered" evidence="1">
    <location>
        <begin position="182"/>
        <end position="257"/>
    </location>
</feature>
<keyword evidence="2" id="KW-0472">Membrane</keyword>
<evidence type="ECO:0008006" key="5">
    <source>
        <dbReference type="Google" id="ProtNLM"/>
    </source>
</evidence>
<dbReference type="PANTHER" id="PTHR28229">
    <property type="entry name" value="TRANSLOCATION PROTEIN SEC66"/>
    <property type="match status" value="1"/>
</dbReference>
<dbReference type="InterPro" id="IPR018624">
    <property type="entry name" value="Sec66"/>
</dbReference>
<dbReference type="VEuPathDB" id="FungiDB:SCHCODRAFT_02605911"/>
<gene>
    <name evidence="3" type="ORF">SCHCODRAFT_256139</name>
</gene>
<reference evidence="3 4" key="1">
    <citation type="journal article" date="2010" name="Nat. Biotechnol.">
        <title>Genome sequence of the model mushroom Schizophyllum commune.</title>
        <authorList>
            <person name="Ohm R.A."/>
            <person name="de Jong J.F."/>
            <person name="Lugones L.G."/>
            <person name="Aerts A."/>
            <person name="Kothe E."/>
            <person name="Stajich J.E."/>
            <person name="de Vries R.P."/>
            <person name="Record E."/>
            <person name="Levasseur A."/>
            <person name="Baker S.E."/>
            <person name="Bartholomew K.A."/>
            <person name="Coutinho P.M."/>
            <person name="Erdmann S."/>
            <person name="Fowler T.J."/>
            <person name="Gathman A.C."/>
            <person name="Lombard V."/>
            <person name="Henrissat B."/>
            <person name="Knabe N."/>
            <person name="Kuees U."/>
            <person name="Lilly W.W."/>
            <person name="Lindquist E."/>
            <person name="Lucas S."/>
            <person name="Magnuson J.K."/>
            <person name="Piumi F."/>
            <person name="Raudaskoski M."/>
            <person name="Salamov A."/>
            <person name="Schmutz J."/>
            <person name="Schwarze F.W.M.R."/>
            <person name="vanKuyk P.A."/>
            <person name="Horton J.S."/>
            <person name="Grigoriev I.V."/>
            <person name="Woesten H.A.B."/>
        </authorList>
    </citation>
    <scope>NUCLEOTIDE SEQUENCE [LARGE SCALE GENOMIC DNA]</scope>
    <source>
        <strain evidence="4">H4-8 / FGSC 9210</strain>
    </source>
</reference>
<dbReference type="STRING" id="578458.D8PX29"/>
<dbReference type="OMA" id="KPWFPAH"/>
<dbReference type="EMBL" id="GL377303">
    <property type="protein sequence ID" value="EFJ00323.1"/>
    <property type="molecule type" value="Genomic_DNA"/>
</dbReference>
<name>D8PX29_SCHCM</name>
<keyword evidence="4" id="KW-1185">Reference proteome</keyword>
<evidence type="ECO:0000313" key="4">
    <source>
        <dbReference type="Proteomes" id="UP000007431"/>
    </source>
</evidence>
<sequence length="257" mass="27968">MASATVLAPVAYLFIIIGGLYAFSHFYRNRAARKVPDPYFPPHKERNVYMTLVRMTDPPAPDSLLKAALVRRAVQDVQRIVRLREDKPALSVLLQKGSIGDDLWSSFQAAEKEVEVEIAEVVGEANSFVEGWGQFIFQSASEIYANEKIRATFEKIHEARTDLEQKYARKAKFQPVPIVLRANTPAPNAPGTPNAKTAQLPPASPQLTPAKALNGIAPGLRPPTPSTPASASGYVSSDAESATSTARSSGKKGKKRK</sequence>
<dbReference type="InParanoid" id="D8PX29"/>
<dbReference type="KEGG" id="scm:SCHCO_02605911"/>
<dbReference type="GO" id="GO:0031204">
    <property type="term" value="P:post-translational protein targeting to membrane, translocation"/>
    <property type="evidence" value="ECO:0007669"/>
    <property type="project" value="InterPro"/>
</dbReference>
<feature type="compositionally biased region" description="Low complexity" evidence="1">
    <location>
        <begin position="182"/>
        <end position="198"/>
    </location>
</feature>
<evidence type="ECO:0000313" key="3">
    <source>
        <dbReference type="EMBL" id="EFJ00323.1"/>
    </source>
</evidence>
<dbReference type="eggNOG" id="KOG4699">
    <property type="taxonomic scope" value="Eukaryota"/>
</dbReference>
<dbReference type="GeneID" id="9594414"/>
<organism evidence="4">
    <name type="scientific">Schizophyllum commune (strain H4-8 / FGSC 9210)</name>
    <name type="common">Split gill fungus</name>
    <dbReference type="NCBI Taxonomy" id="578458"/>
    <lineage>
        <taxon>Eukaryota</taxon>
        <taxon>Fungi</taxon>
        <taxon>Dikarya</taxon>
        <taxon>Basidiomycota</taxon>
        <taxon>Agaricomycotina</taxon>
        <taxon>Agaricomycetes</taxon>
        <taxon>Agaricomycetidae</taxon>
        <taxon>Agaricales</taxon>
        <taxon>Schizophyllaceae</taxon>
        <taxon>Schizophyllum</taxon>
    </lineage>
</organism>
<dbReference type="PANTHER" id="PTHR28229:SF1">
    <property type="entry name" value="TRANSLOCATION PROTEIN SEC66"/>
    <property type="match status" value="1"/>
</dbReference>
<protein>
    <recommendedName>
        <fullName evidence="5">Translocation protein sec66</fullName>
    </recommendedName>
</protein>
<accession>D8PX29</accession>
<dbReference type="Proteomes" id="UP000007431">
    <property type="component" value="Unassembled WGS sequence"/>
</dbReference>
<dbReference type="OrthoDB" id="73168at2759"/>
<keyword evidence="2" id="KW-0812">Transmembrane</keyword>
<dbReference type="Pfam" id="PF09802">
    <property type="entry name" value="Sec66"/>
    <property type="match status" value="1"/>
</dbReference>
<proteinExistence type="predicted"/>
<dbReference type="RefSeq" id="XP_003035225.1">
    <property type="nucleotide sequence ID" value="XM_003035179.1"/>
</dbReference>
<evidence type="ECO:0000256" key="1">
    <source>
        <dbReference type="SAM" id="MobiDB-lite"/>
    </source>
</evidence>